<dbReference type="OrthoDB" id="1848362at2759"/>
<evidence type="ECO:0000313" key="3">
    <source>
        <dbReference type="Proteomes" id="UP000324897"/>
    </source>
</evidence>
<dbReference type="GO" id="GO:0043565">
    <property type="term" value="F:sequence-specific DNA binding"/>
    <property type="evidence" value="ECO:0007669"/>
    <property type="project" value="TreeGrafter"/>
</dbReference>
<evidence type="ECO:0008006" key="4">
    <source>
        <dbReference type="Google" id="ProtNLM"/>
    </source>
</evidence>
<dbReference type="GO" id="GO:0045893">
    <property type="term" value="P:positive regulation of DNA-templated transcription"/>
    <property type="evidence" value="ECO:0007669"/>
    <property type="project" value="TreeGrafter"/>
</dbReference>
<keyword evidence="3" id="KW-1185">Reference proteome</keyword>
<organism evidence="2 3">
    <name type="scientific">Eragrostis curvula</name>
    <name type="common">weeping love grass</name>
    <dbReference type="NCBI Taxonomy" id="38414"/>
    <lineage>
        <taxon>Eukaryota</taxon>
        <taxon>Viridiplantae</taxon>
        <taxon>Streptophyta</taxon>
        <taxon>Embryophyta</taxon>
        <taxon>Tracheophyta</taxon>
        <taxon>Spermatophyta</taxon>
        <taxon>Magnoliopsida</taxon>
        <taxon>Liliopsida</taxon>
        <taxon>Poales</taxon>
        <taxon>Poaceae</taxon>
        <taxon>PACMAD clade</taxon>
        <taxon>Chloridoideae</taxon>
        <taxon>Eragrostideae</taxon>
        <taxon>Eragrostidinae</taxon>
        <taxon>Eragrostis</taxon>
    </lineage>
</organism>
<reference evidence="2 3" key="1">
    <citation type="journal article" date="2019" name="Sci. Rep.">
        <title>A high-quality genome of Eragrostis curvula grass provides insights into Poaceae evolution and supports new strategies to enhance forage quality.</title>
        <authorList>
            <person name="Carballo J."/>
            <person name="Santos B.A.C.M."/>
            <person name="Zappacosta D."/>
            <person name="Garbus I."/>
            <person name="Selva J.P."/>
            <person name="Gallo C.A."/>
            <person name="Diaz A."/>
            <person name="Albertini E."/>
            <person name="Caccamo M."/>
            <person name="Echenique V."/>
        </authorList>
    </citation>
    <scope>NUCLEOTIDE SEQUENCE [LARGE SCALE GENOMIC DNA]</scope>
    <source>
        <strain evidence="3">cv. Victoria</strain>
        <tissue evidence="2">Leaf</tissue>
    </source>
</reference>
<comment type="caution">
    <text evidence="2">The sequence shown here is derived from an EMBL/GenBank/DDBJ whole genome shotgun (WGS) entry which is preliminary data.</text>
</comment>
<feature type="region of interest" description="Disordered" evidence="1">
    <location>
        <begin position="31"/>
        <end position="50"/>
    </location>
</feature>
<evidence type="ECO:0000313" key="2">
    <source>
        <dbReference type="EMBL" id="TVU35081.1"/>
    </source>
</evidence>
<dbReference type="EMBL" id="RWGY01000009">
    <property type="protein sequence ID" value="TVU35081.1"/>
    <property type="molecule type" value="Genomic_DNA"/>
</dbReference>
<dbReference type="PANTHER" id="PTHR33873:SF15">
    <property type="entry name" value="TRANSCRIPTION FACTOR VOZ2"/>
    <property type="match status" value="1"/>
</dbReference>
<feature type="region of interest" description="Disordered" evidence="1">
    <location>
        <begin position="1"/>
        <end position="24"/>
    </location>
</feature>
<feature type="region of interest" description="Disordered" evidence="1">
    <location>
        <begin position="98"/>
        <end position="135"/>
    </location>
</feature>
<proteinExistence type="predicted"/>
<dbReference type="Gramene" id="TVU35081">
    <property type="protein sequence ID" value="TVU35081"/>
    <property type="gene ID" value="EJB05_16950"/>
</dbReference>
<accession>A0A5J9VHT2</accession>
<feature type="region of interest" description="Disordered" evidence="1">
    <location>
        <begin position="60"/>
        <end position="85"/>
    </location>
</feature>
<dbReference type="InterPro" id="IPR039277">
    <property type="entry name" value="VOZ1/VOZ2"/>
</dbReference>
<dbReference type="GO" id="GO:0048578">
    <property type="term" value="P:positive regulation of long-day photoperiodism, flowering"/>
    <property type="evidence" value="ECO:0007669"/>
    <property type="project" value="InterPro"/>
</dbReference>
<evidence type="ECO:0000256" key="1">
    <source>
        <dbReference type="SAM" id="MobiDB-lite"/>
    </source>
</evidence>
<feature type="compositionally biased region" description="Low complexity" evidence="1">
    <location>
        <begin position="64"/>
        <end position="75"/>
    </location>
</feature>
<dbReference type="GO" id="GO:0005634">
    <property type="term" value="C:nucleus"/>
    <property type="evidence" value="ECO:0007669"/>
    <property type="project" value="TreeGrafter"/>
</dbReference>
<feature type="compositionally biased region" description="Basic residues" evidence="1">
    <location>
        <begin position="10"/>
        <end position="21"/>
    </location>
</feature>
<name>A0A5J9VHT2_9POAL</name>
<protein>
    <recommendedName>
        <fullName evidence="4">Transcription factor VOZ1</fullName>
    </recommendedName>
</protein>
<sequence>MGKGPSSRAGSRHHQFRARAKTRVDDLQEMFSGLQSARKDSRSSDAAVLEEQLHQMLREWRAELSAPSPASSLQQGNNRELSDPPSETLRLLHLAAAKEEEDDATSKLVDQQQQPPPPPAPANQGPGHVQGGQDMKLEPGEEAVTVAVAPQQPPLGQVVLGNGGGIPAPTAAAAVFHDQMYYVNQELTVEDFLYDDDYKLNLTGSNPDILNNLEGIGQLEYPQFNFPQELPPNIYLDMSNCGQNAGDTFLHMSDLLTTMTPAPAAFLRPKCALWDCPRPAMGSERWQDYCSIYHADLAVKEEGPPGTMPVIRPRGIDLKDGPLFAALSAKIQGKHVGIPICEGAATSKSPWNAPELFDLYIFEGESIREWLFFDKPRRAFDSGNRKQRSLPDYGGRGWHESRKQVMKDFGGLKRSYYMDPQPSSSYEWHLYEYEINDCDAFALYRLEFKSSDAKKSAKSKLACNPLNEIQQQMVRLSADSPVDTKRLSRGRIKANPKDVNANIYSAPNTTIQANVPNAYQAVPQVDQMQFLNGDVVYGPHLPYGYSTERSDFYWNSNNGA</sequence>
<dbReference type="Proteomes" id="UP000324897">
    <property type="component" value="Unassembled WGS sequence"/>
</dbReference>
<dbReference type="AlphaFoldDB" id="A0A5J9VHT2"/>
<gene>
    <name evidence="2" type="ORF">EJB05_16950</name>
</gene>
<dbReference type="PANTHER" id="PTHR33873">
    <property type="entry name" value="TRANSCRIPTION FACTOR VOZ1"/>
    <property type="match status" value="1"/>
</dbReference>